<keyword evidence="1" id="KW-1133">Transmembrane helix</keyword>
<keyword evidence="1" id="KW-0472">Membrane</keyword>
<proteinExistence type="predicted"/>
<keyword evidence="1" id="KW-0812">Transmembrane</keyword>
<protein>
    <submittedName>
        <fullName evidence="2">Uncharacterized protein</fullName>
    </submittedName>
</protein>
<name>A0ABW6CM62_9CAUL</name>
<evidence type="ECO:0000313" key="3">
    <source>
        <dbReference type="Proteomes" id="UP001598130"/>
    </source>
</evidence>
<reference evidence="2 3" key="1">
    <citation type="submission" date="2022-09" db="EMBL/GenBank/DDBJ databases">
        <title>New species of Phenylobacterium.</title>
        <authorList>
            <person name="Mieszkin S."/>
        </authorList>
    </citation>
    <scope>NUCLEOTIDE SEQUENCE [LARGE SCALE GENOMIC DNA]</scope>
    <source>
        <strain evidence="2 3">HK31-G</strain>
    </source>
</reference>
<gene>
    <name evidence="2" type="ORF">OCL97_08505</name>
</gene>
<feature type="transmembrane region" description="Helical" evidence="1">
    <location>
        <begin position="106"/>
        <end position="125"/>
    </location>
</feature>
<sequence length="428" mass="44336">MTKIDDGANAPEEPVSAVDEMVSPTLLPHAPELIRRGDLVKIAALPALYAVSRLAWWGFMAIAEPERIAGLTGEGKAIFLAFTFGGALALLWVCSRLVASPRSATGLILLAAGCFLAFDLGGFLHRAGGRYWLTASVFLTLAGLEAALAARKLGPPSGPSHRVRTWGAPIVACFGVCFVLCVGFASYFFRAAAPSALAVNTTSPVPTVSQEPTAGPAPGPPVTTVVQIPASARDALFQLAYGAAAPAPVLIGNGAYQAHPEFAVLVADHTFALVSLAEIPAEEAAEGQPAVVAVHYFGQGSDGTPQSIGAWPALVSSGSGGTTSGLKLRADLLAFPVVEVTGGFYLQGCGASTTDLIVLTPNGPITTSYLSAYSGEGERDRLATTLTRVDDQTLEVSYSGVFSGRLRLNFNGSEFAKEGIRDDDLPSC</sequence>
<evidence type="ECO:0000313" key="2">
    <source>
        <dbReference type="EMBL" id="MFD3263999.1"/>
    </source>
</evidence>
<comment type="caution">
    <text evidence="2">The sequence shown here is derived from an EMBL/GenBank/DDBJ whole genome shotgun (WGS) entry which is preliminary data.</text>
</comment>
<accession>A0ABW6CM62</accession>
<feature type="transmembrane region" description="Helical" evidence="1">
    <location>
        <begin position="170"/>
        <end position="189"/>
    </location>
</feature>
<feature type="transmembrane region" description="Helical" evidence="1">
    <location>
        <begin position="131"/>
        <end position="150"/>
    </location>
</feature>
<evidence type="ECO:0000256" key="1">
    <source>
        <dbReference type="SAM" id="Phobius"/>
    </source>
</evidence>
<dbReference type="EMBL" id="JAOTJD010000013">
    <property type="protein sequence ID" value="MFD3263999.1"/>
    <property type="molecule type" value="Genomic_DNA"/>
</dbReference>
<dbReference type="Proteomes" id="UP001598130">
    <property type="component" value="Unassembled WGS sequence"/>
</dbReference>
<feature type="transmembrane region" description="Helical" evidence="1">
    <location>
        <begin position="75"/>
        <end position="94"/>
    </location>
</feature>
<keyword evidence="3" id="KW-1185">Reference proteome</keyword>
<organism evidence="2 3">
    <name type="scientific">Phenylobacterium ferrooxidans</name>
    <dbReference type="NCBI Taxonomy" id="2982689"/>
    <lineage>
        <taxon>Bacteria</taxon>
        <taxon>Pseudomonadati</taxon>
        <taxon>Pseudomonadota</taxon>
        <taxon>Alphaproteobacteria</taxon>
        <taxon>Caulobacterales</taxon>
        <taxon>Caulobacteraceae</taxon>
        <taxon>Phenylobacterium</taxon>
    </lineage>
</organism>
<dbReference type="RefSeq" id="WP_377369336.1">
    <property type="nucleotide sequence ID" value="NZ_JAOTJD010000013.1"/>
</dbReference>